<name>A0A899G1H9_9ASCO</name>
<protein>
    <submittedName>
        <fullName evidence="1">Uncharacterized protein</fullName>
    </submittedName>
</protein>
<evidence type="ECO:0000313" key="1">
    <source>
        <dbReference type="EMBL" id="QSL66465.1"/>
    </source>
</evidence>
<dbReference type="Pfam" id="PF14617">
    <property type="entry name" value="CMS1"/>
    <property type="match status" value="1"/>
</dbReference>
<accession>A0A899G1H9</accession>
<evidence type="ECO:0000313" key="2">
    <source>
        <dbReference type="Proteomes" id="UP000663699"/>
    </source>
</evidence>
<organism evidence="1 2">
    <name type="scientific">Pneumocystis wakefieldiae</name>
    <dbReference type="NCBI Taxonomy" id="38082"/>
    <lineage>
        <taxon>Eukaryota</taxon>
        <taxon>Fungi</taxon>
        <taxon>Dikarya</taxon>
        <taxon>Ascomycota</taxon>
        <taxon>Taphrinomycotina</taxon>
        <taxon>Pneumocystomycetes</taxon>
        <taxon>Pneumocystaceae</taxon>
        <taxon>Pneumocystis</taxon>
    </lineage>
</organism>
<keyword evidence="2" id="KW-1185">Reference proteome</keyword>
<dbReference type="AlphaFoldDB" id="A0A899G1H9"/>
<dbReference type="Proteomes" id="UP000663699">
    <property type="component" value="Chromosome 12"/>
</dbReference>
<reference evidence="1" key="1">
    <citation type="submission" date="2020-06" db="EMBL/GenBank/DDBJ databases">
        <title>Genomes of multiple members of Pneumocystis genus reveal paths to human pathogen Pneumocystis jirovecii.</title>
        <authorList>
            <person name="Cisse O.H."/>
            <person name="Ma L."/>
            <person name="Dekker J."/>
            <person name="Khil P."/>
            <person name="Jo J."/>
            <person name="Brenchley J."/>
            <person name="Blair R."/>
            <person name="Pahar B."/>
            <person name="Chabe M."/>
            <person name="Van Rompay K.A."/>
            <person name="Keesler R."/>
            <person name="Sukura A."/>
            <person name="Hirsch V."/>
            <person name="Kutty G."/>
            <person name="Liu Y."/>
            <person name="Peng L."/>
            <person name="Chen J."/>
            <person name="Song J."/>
            <person name="Weissenbacher-Lang C."/>
            <person name="Xu J."/>
            <person name="Upham N.S."/>
            <person name="Stajich J.E."/>
            <person name="Cuomo C.A."/>
            <person name="Cushion M.T."/>
            <person name="Kovacs J.A."/>
        </authorList>
    </citation>
    <scope>NUCLEOTIDE SEQUENCE</scope>
    <source>
        <strain evidence="1">2A</strain>
    </source>
</reference>
<dbReference type="InterPro" id="IPR032704">
    <property type="entry name" value="Cms1"/>
</dbReference>
<dbReference type="OrthoDB" id="1929311at2759"/>
<dbReference type="EMBL" id="CP054543">
    <property type="protein sequence ID" value="QSL66465.1"/>
    <property type="molecule type" value="Genomic_DNA"/>
</dbReference>
<gene>
    <name evidence="1" type="ORF">MERGE_000845</name>
</gene>
<sequence length="104" mass="11696">MRAIEGPHVSGTGSFFSPAIQADYLEKKVREVYMDYSSLELEDLRISEKYFFEPCWTGSRNLEDLSKFLEIGVGYDPGYIPGPYGSPHTIILAMAALRVADITR</sequence>
<proteinExistence type="predicted"/>